<feature type="region of interest" description="Disordered" evidence="1">
    <location>
        <begin position="76"/>
        <end position="118"/>
    </location>
</feature>
<organism evidence="2 3">
    <name type="scientific">Adineta ricciae</name>
    <name type="common">Rotifer</name>
    <dbReference type="NCBI Taxonomy" id="249248"/>
    <lineage>
        <taxon>Eukaryota</taxon>
        <taxon>Metazoa</taxon>
        <taxon>Spiralia</taxon>
        <taxon>Gnathifera</taxon>
        <taxon>Rotifera</taxon>
        <taxon>Eurotatoria</taxon>
        <taxon>Bdelloidea</taxon>
        <taxon>Adinetida</taxon>
        <taxon>Adinetidae</taxon>
        <taxon>Adineta</taxon>
    </lineage>
</organism>
<comment type="caution">
    <text evidence="2">The sequence shown here is derived from an EMBL/GenBank/DDBJ whole genome shotgun (WGS) entry which is preliminary data.</text>
</comment>
<dbReference type="EMBL" id="CAJNOJ010000722">
    <property type="protein sequence ID" value="CAF1514703.1"/>
    <property type="molecule type" value="Genomic_DNA"/>
</dbReference>
<accession>A0A815U1P6</accession>
<evidence type="ECO:0000313" key="2">
    <source>
        <dbReference type="EMBL" id="CAF1514703.1"/>
    </source>
</evidence>
<dbReference type="AlphaFoldDB" id="A0A815U1P6"/>
<gene>
    <name evidence="2" type="ORF">EDS130_LOCUS43481</name>
</gene>
<protein>
    <submittedName>
        <fullName evidence="2">Uncharacterized protein</fullName>
    </submittedName>
</protein>
<evidence type="ECO:0000256" key="1">
    <source>
        <dbReference type="SAM" id="MobiDB-lite"/>
    </source>
</evidence>
<dbReference type="Proteomes" id="UP000663852">
    <property type="component" value="Unassembled WGS sequence"/>
</dbReference>
<feature type="compositionally biased region" description="Acidic residues" evidence="1">
    <location>
        <begin position="83"/>
        <end position="93"/>
    </location>
</feature>
<evidence type="ECO:0000313" key="3">
    <source>
        <dbReference type="Proteomes" id="UP000663852"/>
    </source>
</evidence>
<feature type="compositionally biased region" description="Polar residues" evidence="1">
    <location>
        <begin position="103"/>
        <end position="118"/>
    </location>
</feature>
<reference evidence="2" key="1">
    <citation type="submission" date="2021-02" db="EMBL/GenBank/DDBJ databases">
        <authorList>
            <person name="Nowell W R."/>
        </authorList>
    </citation>
    <scope>NUCLEOTIDE SEQUENCE</scope>
</reference>
<name>A0A815U1P6_ADIRI</name>
<sequence length="118" mass="13356">MASASHASLSATEIVNSRIPLGATKEQYQKWILQKHHCLPNDTTFHRLVQSGLVDEMVAVLGEREHRKGYNYRLNELRLHSSDEDDDDEDEDESPTKKFKPNTLLQCDSATQAVSDTT</sequence>
<proteinExistence type="predicted"/>